<keyword evidence="5" id="KW-0851">Voltage-gated channel</keyword>
<feature type="domain" description="Potassium channel" evidence="12">
    <location>
        <begin position="72"/>
        <end position="139"/>
    </location>
</feature>
<name>A0A502GTP6_9BACT</name>
<dbReference type="Gene3D" id="1.10.287.70">
    <property type="match status" value="1"/>
</dbReference>
<feature type="transmembrane region" description="Helical" evidence="11">
    <location>
        <begin position="123"/>
        <end position="143"/>
    </location>
</feature>
<feature type="transmembrane region" description="Helical" evidence="11">
    <location>
        <begin position="91"/>
        <end position="111"/>
    </location>
</feature>
<evidence type="ECO:0000256" key="10">
    <source>
        <dbReference type="ARBA" id="ARBA00023303"/>
    </source>
</evidence>
<dbReference type="GO" id="GO:1990573">
    <property type="term" value="P:potassium ion import across plasma membrane"/>
    <property type="evidence" value="ECO:0007669"/>
    <property type="project" value="TreeGrafter"/>
</dbReference>
<evidence type="ECO:0000256" key="8">
    <source>
        <dbReference type="ARBA" id="ARBA00023065"/>
    </source>
</evidence>
<dbReference type="InterPro" id="IPR014756">
    <property type="entry name" value="Ig_E-set"/>
</dbReference>
<proteinExistence type="predicted"/>
<evidence type="ECO:0000256" key="7">
    <source>
        <dbReference type="ARBA" id="ARBA00022989"/>
    </source>
</evidence>
<dbReference type="OrthoDB" id="9813518at2"/>
<dbReference type="PRINTS" id="PR01320">
    <property type="entry name" value="KIRCHANNEL"/>
</dbReference>
<dbReference type="GO" id="GO:0005242">
    <property type="term" value="F:inward rectifier potassium channel activity"/>
    <property type="evidence" value="ECO:0007669"/>
    <property type="project" value="InterPro"/>
</dbReference>
<keyword evidence="7 11" id="KW-1133">Transmembrane helix</keyword>
<keyword evidence="9 11" id="KW-0472">Membrane</keyword>
<dbReference type="InterPro" id="IPR013518">
    <property type="entry name" value="K_chnl_inward-rec_Kir_cyto"/>
</dbReference>
<dbReference type="Pfam" id="PF07885">
    <property type="entry name" value="Ion_trans_2"/>
    <property type="match status" value="1"/>
</dbReference>
<dbReference type="PANTHER" id="PTHR11767:SF102">
    <property type="entry name" value="INWARDLY RECTIFYING POTASSIUM CHANNEL 1, ISOFORM F"/>
    <property type="match status" value="1"/>
</dbReference>
<dbReference type="PANTHER" id="PTHR11767">
    <property type="entry name" value="INWARD RECTIFIER POTASSIUM CHANNEL"/>
    <property type="match status" value="1"/>
</dbReference>
<dbReference type="RefSeq" id="WP_140467640.1">
    <property type="nucleotide sequence ID" value="NZ_RCYZ01000005.1"/>
</dbReference>
<dbReference type="GO" id="GO:0034702">
    <property type="term" value="C:monoatomic ion channel complex"/>
    <property type="evidence" value="ECO:0007669"/>
    <property type="project" value="UniProtKB-KW"/>
</dbReference>
<evidence type="ECO:0000256" key="9">
    <source>
        <dbReference type="ARBA" id="ARBA00023136"/>
    </source>
</evidence>
<dbReference type="Pfam" id="PF17655">
    <property type="entry name" value="IRK_C"/>
    <property type="match status" value="1"/>
</dbReference>
<dbReference type="InterPro" id="IPR013099">
    <property type="entry name" value="K_chnl_dom"/>
</dbReference>
<organism evidence="14 15">
    <name type="scientific">Hymenobacter nivis</name>
    <dbReference type="NCBI Taxonomy" id="1850093"/>
    <lineage>
        <taxon>Bacteria</taxon>
        <taxon>Pseudomonadati</taxon>
        <taxon>Bacteroidota</taxon>
        <taxon>Cytophagia</taxon>
        <taxon>Cytophagales</taxon>
        <taxon>Hymenobacteraceae</taxon>
        <taxon>Hymenobacter</taxon>
    </lineage>
</organism>
<dbReference type="InterPro" id="IPR041647">
    <property type="entry name" value="IRK_C"/>
</dbReference>
<accession>A0A502GTP6</accession>
<reference evidence="14 15" key="1">
    <citation type="journal article" date="2019" name="Environ. Microbiol.">
        <title>Species interactions and distinct microbial communities in high Arctic permafrost affected cryosols are associated with the CH4 and CO2 gas fluxes.</title>
        <authorList>
            <person name="Altshuler I."/>
            <person name="Hamel J."/>
            <person name="Turney S."/>
            <person name="Magnuson E."/>
            <person name="Levesque R."/>
            <person name="Greer C."/>
            <person name="Whyte L.G."/>
        </authorList>
    </citation>
    <scope>NUCLEOTIDE SEQUENCE [LARGE SCALE GENOMIC DNA]</scope>
    <source>
        <strain evidence="14 15">S9.2P</strain>
    </source>
</reference>
<keyword evidence="3" id="KW-0633">Potassium transport</keyword>
<evidence type="ECO:0000256" key="4">
    <source>
        <dbReference type="ARBA" id="ARBA00022692"/>
    </source>
</evidence>
<comment type="subcellular location">
    <subcellularLocation>
        <location evidence="1">Membrane</location>
        <topology evidence="1">Multi-pass membrane protein</topology>
    </subcellularLocation>
</comment>
<dbReference type="Gene3D" id="2.60.40.1400">
    <property type="entry name" value="G protein-activated inward rectifier potassium channel 1"/>
    <property type="match status" value="1"/>
</dbReference>
<evidence type="ECO:0000256" key="3">
    <source>
        <dbReference type="ARBA" id="ARBA00022538"/>
    </source>
</evidence>
<dbReference type="SUPFAM" id="SSF81324">
    <property type="entry name" value="Voltage-gated potassium channels"/>
    <property type="match status" value="1"/>
</dbReference>
<keyword evidence="10" id="KW-0407">Ion channel</keyword>
<keyword evidence="8" id="KW-0406">Ion transport</keyword>
<dbReference type="EMBL" id="RCYZ01000005">
    <property type="protein sequence ID" value="TPG65599.1"/>
    <property type="molecule type" value="Genomic_DNA"/>
</dbReference>
<protein>
    <recommendedName>
        <fullName evidence="16">Ion transporter</fullName>
    </recommendedName>
</protein>
<evidence type="ECO:0000256" key="2">
    <source>
        <dbReference type="ARBA" id="ARBA00022448"/>
    </source>
</evidence>
<sequence length="303" mass="33384">MASLDPGIGEKFSQRTQRAINHDGSFNVRRRGGPPIHDPYQRLILMPWGRFFTEVGVLFLLLNAAFALAYMALGLENLPGVAAPHGWVQDFLSALFFSVQTFTSVGYGHVYPGSNGAGALSSLEALVGVLTFALATGLLYGRFSRPTARILFSRVAIVSRQPNGQPCLQFRVANRRANILIELTAQVIVKFTDAATKNISYAALPLERDAVSFLPLTWTLVHDLGPGSPLHGLQAADYAARDVEIIVMLKSYDDTFAQDVYSRYSYIPSEIAWHRRFRRAYDVASDGIAEVNLDALDDTEELS</sequence>
<evidence type="ECO:0000313" key="15">
    <source>
        <dbReference type="Proteomes" id="UP000317646"/>
    </source>
</evidence>
<evidence type="ECO:0000313" key="14">
    <source>
        <dbReference type="EMBL" id="TPG65599.1"/>
    </source>
</evidence>
<feature type="transmembrane region" description="Helical" evidence="11">
    <location>
        <begin position="51"/>
        <end position="71"/>
    </location>
</feature>
<evidence type="ECO:0008006" key="16">
    <source>
        <dbReference type="Google" id="ProtNLM"/>
    </source>
</evidence>
<evidence type="ECO:0000259" key="13">
    <source>
        <dbReference type="Pfam" id="PF17655"/>
    </source>
</evidence>
<evidence type="ECO:0000256" key="5">
    <source>
        <dbReference type="ARBA" id="ARBA00022882"/>
    </source>
</evidence>
<dbReference type="Proteomes" id="UP000317646">
    <property type="component" value="Unassembled WGS sequence"/>
</dbReference>
<feature type="domain" description="Inward rectifier potassium channel C-terminal" evidence="13">
    <location>
        <begin position="150"/>
        <end position="301"/>
    </location>
</feature>
<dbReference type="GO" id="GO:0034765">
    <property type="term" value="P:regulation of monoatomic ion transmembrane transport"/>
    <property type="evidence" value="ECO:0007669"/>
    <property type="project" value="TreeGrafter"/>
</dbReference>
<dbReference type="GO" id="GO:0005886">
    <property type="term" value="C:plasma membrane"/>
    <property type="evidence" value="ECO:0007669"/>
    <property type="project" value="TreeGrafter"/>
</dbReference>
<keyword evidence="15" id="KW-1185">Reference proteome</keyword>
<keyword evidence="6" id="KW-0630">Potassium</keyword>
<evidence type="ECO:0000256" key="6">
    <source>
        <dbReference type="ARBA" id="ARBA00022958"/>
    </source>
</evidence>
<evidence type="ECO:0000256" key="11">
    <source>
        <dbReference type="SAM" id="Phobius"/>
    </source>
</evidence>
<keyword evidence="4 11" id="KW-0812">Transmembrane</keyword>
<evidence type="ECO:0000256" key="1">
    <source>
        <dbReference type="ARBA" id="ARBA00004141"/>
    </source>
</evidence>
<gene>
    <name evidence="14" type="ORF">EAH73_14190</name>
</gene>
<comment type="caution">
    <text evidence="14">The sequence shown here is derived from an EMBL/GenBank/DDBJ whole genome shotgun (WGS) entry which is preliminary data.</text>
</comment>
<dbReference type="AlphaFoldDB" id="A0A502GTP6"/>
<evidence type="ECO:0000259" key="12">
    <source>
        <dbReference type="Pfam" id="PF07885"/>
    </source>
</evidence>
<dbReference type="SUPFAM" id="SSF81296">
    <property type="entry name" value="E set domains"/>
    <property type="match status" value="1"/>
</dbReference>
<dbReference type="InterPro" id="IPR016449">
    <property type="entry name" value="K_chnl_inward-rec_Kir"/>
</dbReference>
<keyword evidence="2" id="KW-0813">Transport</keyword>